<gene>
    <name evidence="1" type="ORF">BKD09_20910</name>
    <name evidence="2" type="ORF">BSZ19_38930</name>
</gene>
<evidence type="ECO:0000313" key="3">
    <source>
        <dbReference type="Proteomes" id="UP000181962"/>
    </source>
</evidence>
<organism evidence="1 3">
    <name type="scientific">Bradyrhizobium japonicum</name>
    <dbReference type="NCBI Taxonomy" id="375"/>
    <lineage>
        <taxon>Bacteria</taxon>
        <taxon>Pseudomonadati</taxon>
        <taxon>Pseudomonadota</taxon>
        <taxon>Alphaproteobacteria</taxon>
        <taxon>Hyphomicrobiales</taxon>
        <taxon>Nitrobacteraceae</taxon>
        <taxon>Bradyrhizobium</taxon>
    </lineage>
</organism>
<evidence type="ECO:0000313" key="2">
    <source>
        <dbReference type="EMBL" id="OSJ25333.1"/>
    </source>
</evidence>
<reference evidence="2 4" key="2">
    <citation type="submission" date="2017-03" db="EMBL/GenBank/DDBJ databases">
        <title>Whole genome sequences of fourteen strains of Bradyrhizobium canariense and one strain of Bradyrhizobium japonicum isolated from Lupinus (Papilionoideae: Genisteae) species in Algeria.</title>
        <authorList>
            <person name="Crovadore J."/>
            <person name="Chekireb D."/>
            <person name="Brachmann A."/>
            <person name="Chablais R."/>
            <person name="Cochard B."/>
            <person name="Lefort F."/>
        </authorList>
    </citation>
    <scope>NUCLEOTIDE SEQUENCE [LARGE SCALE GENOMIC DNA]</scope>
    <source>
        <strain evidence="2 4">UBMA197</strain>
    </source>
</reference>
<dbReference type="RefSeq" id="WP_063982347.1">
    <property type="nucleotide sequence ID" value="NZ_CP017637.1"/>
</dbReference>
<accession>A0A1L3FBX2</accession>
<protein>
    <submittedName>
        <fullName evidence="1">Uncharacterized protein</fullName>
    </submittedName>
</protein>
<dbReference type="EMBL" id="CP017637">
    <property type="protein sequence ID" value="APG10795.1"/>
    <property type="molecule type" value="Genomic_DNA"/>
</dbReference>
<dbReference type="AlphaFoldDB" id="A0A1L3FBX2"/>
<dbReference type="EMBL" id="NAFL01000280">
    <property type="protein sequence ID" value="OSJ25333.1"/>
    <property type="molecule type" value="Genomic_DNA"/>
</dbReference>
<sequence>MKRFRFKPDRVLGERLIKEARLAREKAEQLQAAPEQEALLKKAHESDVAARIEEWLKSSGLQPPK</sequence>
<proteinExistence type="predicted"/>
<name>A0A1L3FBX2_BRAJP</name>
<dbReference type="Proteomes" id="UP000181962">
    <property type="component" value="Chromosome"/>
</dbReference>
<dbReference type="Proteomes" id="UP000193335">
    <property type="component" value="Unassembled WGS sequence"/>
</dbReference>
<evidence type="ECO:0000313" key="1">
    <source>
        <dbReference type="EMBL" id="APG10795.1"/>
    </source>
</evidence>
<evidence type="ECO:0000313" key="4">
    <source>
        <dbReference type="Proteomes" id="UP000193335"/>
    </source>
</evidence>
<reference evidence="1 3" key="1">
    <citation type="submission" date="2016-11" db="EMBL/GenBank/DDBJ databases">
        <title>Complete Genome Sequence of Bradyrhizobium sp. strain J5, an isolated from soybean nodule in Hokkaido.</title>
        <authorList>
            <person name="Kanehara K."/>
        </authorList>
    </citation>
    <scope>NUCLEOTIDE SEQUENCE [LARGE SCALE GENOMIC DNA]</scope>
    <source>
        <strain evidence="1 3">J5</strain>
    </source>
</reference>